<keyword evidence="8" id="KW-1185">Reference proteome</keyword>
<protein>
    <submittedName>
        <fullName evidence="7">DNA helicase IV</fullName>
    </submittedName>
</protein>
<keyword evidence="1 5" id="KW-0547">Nucleotide-binding</keyword>
<sequence>MSRQEIEGEQRYVARLYRRLDELREREAGRLETALSQAGTGHQALLERDVAAARHRAGISRLDSAENGLCFGRLDLLDGGRRYVGRLGIPGEDADGEPLLIDWRAPAARPFYTATGISPQGVRRRRHIRTSGRTVTGVQDELLGPDGGDGALVGEAALLAALSADRTGRMGDIVETVQAEQDRVIRSPHAGVLVVQGGPGTGKTAVALHRAAYLLYTHRERLARSVVLVVGPSPVFLRYVGEVLPSLGETSVLLSTVGELYPGVTAGGEEPPGTAEVKGRAVMAEVVAAAVRDRQHVPEGGLEAVHGRETVRLGRAECLRALERARATGLPHNRARPVFVRLVVDALARRVAEELTESVLGVLGDDGEPFAEPAPVPGEDLDAELLGEEEIEGIRRELAADAGVRAAVDAMWPSLTPQRLLADLYASPGRLASAAPRLAPAERALLERAPGSRWTPADVPLLDEAAELLGEDDRAARAAAEAERRERTALAQEALDTAHGSRSTDLEAGEEAEMLTAHDLLDAGLLAERHEEGDHRTPAERAAADRTWAFGHVVVDEAQELSAMDWRLLMRRCPGRSMTLVGDVDQAGARSGAASWGEALAPHVGDRWRLERLEVNYRTPAEIAEVAAGVLAALGTAAEPPRPVRSTGVRPWHLRVSPEELPCRLGELAAKEAVAVGEGRLAVIVPGARLAELGRAVAAAVPGAETGRDVRLEGTVAVLDVARAKGLEFDSVLLVGPEEIAAASPRGLNDLYVALTRATRRLGVVHTGELPGALARLVPYGEHGECGGHGEHGEHGGHGER</sequence>
<evidence type="ECO:0000256" key="2">
    <source>
        <dbReference type="ARBA" id="ARBA00022801"/>
    </source>
</evidence>
<evidence type="ECO:0000256" key="5">
    <source>
        <dbReference type="PROSITE-ProRule" id="PRU00560"/>
    </source>
</evidence>
<organism evidence="7 8">
    <name type="scientific">Streptomyces radiopugnans</name>
    <dbReference type="NCBI Taxonomy" id="403935"/>
    <lineage>
        <taxon>Bacteria</taxon>
        <taxon>Bacillati</taxon>
        <taxon>Actinomycetota</taxon>
        <taxon>Actinomycetes</taxon>
        <taxon>Kitasatosporales</taxon>
        <taxon>Streptomycetaceae</taxon>
        <taxon>Streptomyces</taxon>
    </lineage>
</organism>
<dbReference type="GO" id="GO:0005829">
    <property type="term" value="C:cytosol"/>
    <property type="evidence" value="ECO:0007669"/>
    <property type="project" value="TreeGrafter"/>
</dbReference>
<dbReference type="RefSeq" id="WP_093656492.1">
    <property type="nucleotide sequence ID" value="NZ_FOET01000002.1"/>
</dbReference>
<dbReference type="InterPro" id="IPR027785">
    <property type="entry name" value="UvrD-like_helicase_C"/>
</dbReference>
<dbReference type="Proteomes" id="UP000199055">
    <property type="component" value="Unassembled WGS sequence"/>
</dbReference>
<evidence type="ECO:0000313" key="7">
    <source>
        <dbReference type="EMBL" id="SEP88677.1"/>
    </source>
</evidence>
<evidence type="ECO:0000259" key="6">
    <source>
        <dbReference type="PROSITE" id="PS51198"/>
    </source>
</evidence>
<dbReference type="GO" id="GO:0000725">
    <property type="term" value="P:recombinational repair"/>
    <property type="evidence" value="ECO:0007669"/>
    <property type="project" value="TreeGrafter"/>
</dbReference>
<dbReference type="PANTHER" id="PTHR11070">
    <property type="entry name" value="UVRD / RECB / PCRA DNA HELICASE FAMILY MEMBER"/>
    <property type="match status" value="1"/>
</dbReference>
<gene>
    <name evidence="7" type="ORF">SAMN05216481_102410</name>
</gene>
<dbReference type="GO" id="GO:0016787">
    <property type="term" value="F:hydrolase activity"/>
    <property type="evidence" value="ECO:0007669"/>
    <property type="project" value="UniProtKB-UniRule"/>
</dbReference>
<dbReference type="EMBL" id="FOET01000002">
    <property type="protein sequence ID" value="SEP88677.1"/>
    <property type="molecule type" value="Genomic_DNA"/>
</dbReference>
<dbReference type="SUPFAM" id="SSF52540">
    <property type="entry name" value="P-loop containing nucleoside triphosphate hydrolases"/>
    <property type="match status" value="1"/>
</dbReference>
<dbReference type="GO" id="GO:0003677">
    <property type="term" value="F:DNA binding"/>
    <property type="evidence" value="ECO:0007669"/>
    <property type="project" value="InterPro"/>
</dbReference>
<accession>A0A1H9BIX8</accession>
<evidence type="ECO:0000256" key="1">
    <source>
        <dbReference type="ARBA" id="ARBA00022741"/>
    </source>
</evidence>
<dbReference type="GO" id="GO:0043138">
    <property type="term" value="F:3'-5' DNA helicase activity"/>
    <property type="evidence" value="ECO:0007669"/>
    <property type="project" value="TreeGrafter"/>
</dbReference>
<dbReference type="AlphaFoldDB" id="A0A1H9BIX8"/>
<dbReference type="Pfam" id="PF13538">
    <property type="entry name" value="UvrD_C_2"/>
    <property type="match status" value="1"/>
</dbReference>
<evidence type="ECO:0000256" key="3">
    <source>
        <dbReference type="ARBA" id="ARBA00022806"/>
    </source>
</evidence>
<dbReference type="PROSITE" id="PS51198">
    <property type="entry name" value="UVRD_HELICASE_ATP_BIND"/>
    <property type="match status" value="1"/>
</dbReference>
<dbReference type="InterPro" id="IPR027417">
    <property type="entry name" value="P-loop_NTPase"/>
</dbReference>
<keyword evidence="4 5" id="KW-0067">ATP-binding</keyword>
<proteinExistence type="predicted"/>
<dbReference type="InterPro" id="IPR014016">
    <property type="entry name" value="UvrD-like_ATP-bd"/>
</dbReference>
<feature type="binding site" evidence="5">
    <location>
        <begin position="197"/>
        <end position="204"/>
    </location>
    <ligand>
        <name>ATP</name>
        <dbReference type="ChEBI" id="CHEBI:30616"/>
    </ligand>
</feature>
<keyword evidence="2 5" id="KW-0378">Hydrolase</keyword>
<name>A0A1H9BIX8_9ACTN</name>
<dbReference type="InterPro" id="IPR000212">
    <property type="entry name" value="DNA_helicase_UvrD/REP"/>
</dbReference>
<dbReference type="Gene3D" id="3.40.50.300">
    <property type="entry name" value="P-loop containing nucleotide triphosphate hydrolases"/>
    <property type="match status" value="3"/>
</dbReference>
<evidence type="ECO:0000256" key="4">
    <source>
        <dbReference type="ARBA" id="ARBA00022840"/>
    </source>
</evidence>
<dbReference type="PANTHER" id="PTHR11070:SF45">
    <property type="entry name" value="DNA 3'-5' HELICASE"/>
    <property type="match status" value="1"/>
</dbReference>
<reference evidence="8" key="1">
    <citation type="submission" date="2016-10" db="EMBL/GenBank/DDBJ databases">
        <authorList>
            <person name="Varghese N."/>
            <person name="Submissions S."/>
        </authorList>
    </citation>
    <scope>NUCLEOTIDE SEQUENCE [LARGE SCALE GENOMIC DNA]</scope>
    <source>
        <strain evidence="8">CGMCC 4.3519</strain>
    </source>
</reference>
<keyword evidence="3 5" id="KW-0347">Helicase</keyword>
<dbReference type="STRING" id="403935.SAMN05216481_102410"/>
<dbReference type="GO" id="GO:0005524">
    <property type="term" value="F:ATP binding"/>
    <property type="evidence" value="ECO:0007669"/>
    <property type="project" value="UniProtKB-UniRule"/>
</dbReference>
<feature type="domain" description="UvrD-like helicase ATP-binding" evidence="6">
    <location>
        <begin position="176"/>
        <end position="620"/>
    </location>
</feature>
<evidence type="ECO:0000313" key="8">
    <source>
        <dbReference type="Proteomes" id="UP000199055"/>
    </source>
</evidence>